<feature type="compositionally biased region" description="Acidic residues" evidence="5">
    <location>
        <begin position="319"/>
        <end position="339"/>
    </location>
</feature>
<comment type="subcellular location">
    <subcellularLocation>
        <location evidence="1">Nucleus</location>
        <location evidence="1">Nucleolus</location>
    </subcellularLocation>
</comment>
<feature type="compositionally biased region" description="Acidic residues" evidence="5">
    <location>
        <begin position="93"/>
        <end position="116"/>
    </location>
</feature>
<evidence type="ECO:0000256" key="1">
    <source>
        <dbReference type="ARBA" id="ARBA00004604"/>
    </source>
</evidence>
<keyword evidence="9" id="KW-1185">Reference proteome</keyword>
<feature type="compositionally biased region" description="Polar residues" evidence="5">
    <location>
        <begin position="509"/>
        <end position="522"/>
    </location>
</feature>
<feature type="compositionally biased region" description="Basic residues" evidence="5">
    <location>
        <begin position="717"/>
        <end position="728"/>
    </location>
</feature>
<dbReference type="VEuPathDB" id="FungiDB:TREMEDRAFT_68226"/>
<sequence length="825" mass="93570">MSMDPRFARLQTDPRFRRPKQKNLKVVIDARFREVLESDEFGQGGKGVDKRGKKLGKDHQRQNLKRFYRLASPETQPKVDYARGEAALPSSGSEDEGDEDEDEEESQSESEEEEIEIGAKRKRRYGLGLDEALGLYNESESEESYLDVDLSEDDILPVSKKERKGESSSGRREGDEDDKEVVEMIEPTERIAAVNLDWDNLRATDLFAIFNSFLKSGDTGRTLGRLVNVKIYPSEFGKERMAKEDEQGPAGGIFLNKERRRARGSVSEGSENDEDEEIDGQEDGESEDEDEMDLGSDEDEEAEEENDLSDKSNLGLEQDMNEGEVSDVDEGDSEDGVDVEEGNDALVQGDIDDLEIMSDVPSDDGDIDMDQLRQYQLERLRYYYAIATFSTVEAAKHVMEECNGTEFERTANVLDLSYVPNGMEFDDEPKDEATKEPKAYKGNDFVTDALRHSKVKLTWDQDDPNRNKITRRALTREEIEEQDFKDYLASSSGESDSDDDQPTIAAPLLTSSSKANLPLTTSRKVEASSSKGEGSKSKKRKIKERTAKLRSLLLAPNEDDGDLWGKAGRSKIVSTPIPEKEGQVEITFRPGLSKITTDEEDMTTLEKYQMRIKEKKAKKQEAAELRRAENGDPKAGEDVQVDEFFGDDSDEERHSKSIKLKNGKSVLGREKGKRNGELEGKKQRDDSVVEMDMEVPMGREDAHFSMKDVMKAEKMEGKKRKRNRNKKKGREDEREVELGPEGWKMDVKDERFKVLHEEPEFAIDPSDPHFTSTKAMKAMLEERRRIRQSVENSTSVSQSSKKGESDEKGLRELVKSVKMRSRLKR</sequence>
<feature type="region of interest" description="Disordered" evidence="5">
    <location>
        <begin position="488"/>
        <end position="546"/>
    </location>
</feature>
<comment type="similarity">
    <text evidence="2">Belongs to the ESF1 family.</text>
</comment>
<keyword evidence="3" id="KW-0175">Coiled coil</keyword>
<keyword evidence="4" id="KW-0539">Nucleus</keyword>
<dbReference type="GO" id="GO:0005730">
    <property type="term" value="C:nucleolus"/>
    <property type="evidence" value="ECO:0007669"/>
    <property type="project" value="UniProtKB-SubCell"/>
</dbReference>
<feature type="compositionally biased region" description="Low complexity" evidence="5">
    <location>
        <begin position="789"/>
        <end position="800"/>
    </location>
</feature>
<feature type="domain" description="NUC153" evidence="6">
    <location>
        <begin position="749"/>
        <end position="777"/>
    </location>
</feature>
<evidence type="ECO:0000313" key="8">
    <source>
        <dbReference type="EMBL" id="RXK40097.1"/>
    </source>
</evidence>
<feature type="compositionally biased region" description="Basic and acidic residues" evidence="5">
    <location>
        <begin position="729"/>
        <end position="738"/>
    </location>
</feature>
<evidence type="ECO:0000313" key="9">
    <source>
        <dbReference type="Proteomes" id="UP000289152"/>
    </source>
</evidence>
<protein>
    <submittedName>
        <fullName evidence="8">Uncharacterized protein</fullName>
    </submittedName>
</protein>
<dbReference type="Pfam" id="PF08159">
    <property type="entry name" value="NUC153"/>
    <property type="match status" value="1"/>
</dbReference>
<dbReference type="InterPro" id="IPR012580">
    <property type="entry name" value="NUC153"/>
</dbReference>
<reference evidence="8 9" key="1">
    <citation type="submission" date="2016-06" db="EMBL/GenBank/DDBJ databases">
        <title>Evolution of pathogenesis and genome organization in the Tremellales.</title>
        <authorList>
            <person name="Cuomo C."/>
            <person name="Litvintseva A."/>
            <person name="Heitman J."/>
            <person name="Chen Y."/>
            <person name="Sun S."/>
            <person name="Springer D."/>
            <person name="Dromer F."/>
            <person name="Young S."/>
            <person name="Zeng Q."/>
            <person name="Chapman S."/>
            <person name="Gujja S."/>
            <person name="Saif S."/>
            <person name="Birren B."/>
        </authorList>
    </citation>
    <scope>NUCLEOTIDE SEQUENCE [LARGE SCALE GENOMIC DNA]</scope>
    <source>
        <strain evidence="8 9">ATCC 28783</strain>
    </source>
</reference>
<dbReference type="InterPro" id="IPR056750">
    <property type="entry name" value="RRM_ESF1"/>
</dbReference>
<feature type="compositionally biased region" description="Basic and acidic residues" evidence="5">
    <location>
        <begin position="697"/>
        <end position="716"/>
    </location>
</feature>
<feature type="compositionally biased region" description="Basic and acidic residues" evidence="5">
    <location>
        <begin position="159"/>
        <end position="174"/>
    </location>
</feature>
<feature type="compositionally biased region" description="Basic and acidic residues" evidence="5">
    <location>
        <begin position="47"/>
        <end position="61"/>
    </location>
</feature>
<feature type="region of interest" description="Disordered" evidence="5">
    <location>
        <begin position="759"/>
        <end position="825"/>
    </location>
</feature>
<feature type="domain" description="ESF1 RRM" evidence="7">
    <location>
        <begin position="188"/>
        <end position="279"/>
    </location>
</feature>
<feature type="region of interest" description="Disordered" evidence="5">
    <location>
        <begin position="574"/>
        <end position="600"/>
    </location>
</feature>
<dbReference type="AlphaFoldDB" id="A0A4V1M4E6"/>
<comment type="caution">
    <text evidence="8">The sequence shown here is derived from an EMBL/GenBank/DDBJ whole genome shotgun (WGS) entry which is preliminary data.</text>
</comment>
<dbReference type="GO" id="GO:0006364">
    <property type="term" value="P:rRNA processing"/>
    <property type="evidence" value="ECO:0007669"/>
    <property type="project" value="InterPro"/>
</dbReference>
<dbReference type="InParanoid" id="A0A4V1M4E6"/>
<feature type="compositionally biased region" description="Acidic residues" evidence="5">
    <location>
        <begin position="139"/>
        <end position="155"/>
    </location>
</feature>
<feature type="domain" description="ESF1 RRM" evidence="7">
    <location>
        <begin position="359"/>
        <end position="434"/>
    </location>
</feature>
<evidence type="ECO:0000256" key="5">
    <source>
        <dbReference type="SAM" id="MobiDB-lite"/>
    </source>
</evidence>
<evidence type="ECO:0000256" key="3">
    <source>
        <dbReference type="ARBA" id="ARBA00023054"/>
    </source>
</evidence>
<feature type="compositionally biased region" description="Acidic residues" evidence="5">
    <location>
        <begin position="270"/>
        <end position="307"/>
    </location>
</feature>
<feature type="region of interest" description="Disordered" evidence="5">
    <location>
        <begin position="613"/>
        <end position="738"/>
    </location>
</feature>
<proteinExistence type="inferred from homology"/>
<dbReference type="Proteomes" id="UP000289152">
    <property type="component" value="Unassembled WGS sequence"/>
</dbReference>
<evidence type="ECO:0000259" key="6">
    <source>
        <dbReference type="Pfam" id="PF08159"/>
    </source>
</evidence>
<evidence type="ECO:0000259" key="7">
    <source>
        <dbReference type="Pfam" id="PF25121"/>
    </source>
</evidence>
<feature type="region of interest" description="Disordered" evidence="5">
    <location>
        <begin position="240"/>
        <end position="339"/>
    </location>
</feature>
<dbReference type="PANTHER" id="PTHR12202">
    <property type="entry name" value="ESF1 HOMOLOG"/>
    <property type="match status" value="1"/>
</dbReference>
<feature type="compositionally biased region" description="Basic and acidic residues" evidence="5">
    <location>
        <begin position="667"/>
        <end position="687"/>
    </location>
</feature>
<organism evidence="8 9">
    <name type="scientific">Tremella mesenterica</name>
    <name type="common">Jelly fungus</name>
    <dbReference type="NCBI Taxonomy" id="5217"/>
    <lineage>
        <taxon>Eukaryota</taxon>
        <taxon>Fungi</taxon>
        <taxon>Dikarya</taxon>
        <taxon>Basidiomycota</taxon>
        <taxon>Agaricomycotina</taxon>
        <taxon>Tremellomycetes</taxon>
        <taxon>Tremellales</taxon>
        <taxon>Tremellaceae</taxon>
        <taxon>Tremella</taxon>
    </lineage>
</organism>
<feature type="compositionally biased region" description="Basic and acidic residues" evidence="5">
    <location>
        <begin position="619"/>
        <end position="637"/>
    </location>
</feature>
<dbReference type="GO" id="GO:0003723">
    <property type="term" value="F:RNA binding"/>
    <property type="evidence" value="ECO:0007669"/>
    <property type="project" value="TreeGrafter"/>
</dbReference>
<feature type="region of interest" description="Disordered" evidence="5">
    <location>
        <begin position="136"/>
        <end position="181"/>
    </location>
</feature>
<evidence type="ECO:0000256" key="4">
    <source>
        <dbReference type="ARBA" id="ARBA00023242"/>
    </source>
</evidence>
<dbReference type="InterPro" id="IPR039754">
    <property type="entry name" value="Esf1"/>
</dbReference>
<dbReference type="EMBL" id="SDIL01000022">
    <property type="protein sequence ID" value="RXK40097.1"/>
    <property type="molecule type" value="Genomic_DNA"/>
</dbReference>
<gene>
    <name evidence="8" type="ORF">M231_02554</name>
</gene>
<feature type="compositionally biased region" description="Acidic residues" evidence="5">
    <location>
        <begin position="639"/>
        <end position="650"/>
    </location>
</feature>
<feature type="region of interest" description="Disordered" evidence="5">
    <location>
        <begin position="38"/>
        <end position="120"/>
    </location>
</feature>
<dbReference type="PANTHER" id="PTHR12202:SF0">
    <property type="entry name" value="ESF1 HOMOLOG"/>
    <property type="match status" value="1"/>
</dbReference>
<evidence type="ECO:0000256" key="2">
    <source>
        <dbReference type="ARBA" id="ARBA00009087"/>
    </source>
</evidence>
<dbReference type="FunCoup" id="A0A4V1M4E6">
    <property type="interactions" value="593"/>
</dbReference>
<feature type="region of interest" description="Disordered" evidence="5">
    <location>
        <begin position="1"/>
        <end position="22"/>
    </location>
</feature>
<dbReference type="OrthoDB" id="431825at2759"/>
<dbReference type="STRING" id="5217.A0A4V1M4E6"/>
<feature type="compositionally biased region" description="Basic and acidic residues" evidence="5">
    <location>
        <begin position="801"/>
        <end position="815"/>
    </location>
</feature>
<dbReference type="Pfam" id="PF25121">
    <property type="entry name" value="RRM_ESF1"/>
    <property type="match status" value="2"/>
</dbReference>
<name>A0A4V1M4E6_TREME</name>
<accession>A0A4V1M4E6</accession>